<feature type="non-terminal residue" evidence="1">
    <location>
        <position position="1"/>
    </location>
</feature>
<dbReference type="Proteomes" id="UP000004956">
    <property type="component" value="Unassembled WGS sequence"/>
</dbReference>
<dbReference type="AlphaFoldDB" id="H3KDU6"/>
<sequence length="45" mass="4535">AGHAACAALAGGRREFSDVLIKHDAFGKALCKGFSGLSVSLAPHP</sequence>
<organism evidence="1 2">
    <name type="scientific">Sutterella parvirubra YIT 11816</name>
    <dbReference type="NCBI Taxonomy" id="762967"/>
    <lineage>
        <taxon>Bacteria</taxon>
        <taxon>Pseudomonadati</taxon>
        <taxon>Pseudomonadota</taxon>
        <taxon>Betaproteobacteria</taxon>
        <taxon>Burkholderiales</taxon>
        <taxon>Sutterellaceae</taxon>
        <taxon>Sutterella</taxon>
    </lineage>
</organism>
<accession>H3KDU6</accession>
<evidence type="ECO:0000313" key="1">
    <source>
        <dbReference type="EMBL" id="EHY31713.1"/>
    </source>
</evidence>
<proteinExistence type="predicted"/>
<reference evidence="1 2" key="1">
    <citation type="submission" date="2011-11" db="EMBL/GenBank/DDBJ databases">
        <authorList>
            <person name="Weinstock G."/>
            <person name="Sodergren E."/>
            <person name="Clifton S."/>
            <person name="Fulton L."/>
            <person name="Fulton B."/>
            <person name="Courtney L."/>
            <person name="Fronick C."/>
            <person name="Harrison M."/>
            <person name="Strong C."/>
            <person name="Farmer C."/>
            <person name="Delahaunty K."/>
            <person name="Markovic C."/>
            <person name="Hall O."/>
            <person name="Minx P."/>
            <person name="Tomlinson C."/>
            <person name="Mitreva M."/>
            <person name="Hou S."/>
            <person name="Chen J."/>
            <person name="Wollam A."/>
            <person name="Pepin K.H."/>
            <person name="Johnson M."/>
            <person name="Bhonagiri V."/>
            <person name="Zhang X."/>
            <person name="Suruliraj S."/>
            <person name="Warren W."/>
            <person name="Chinwalla A."/>
            <person name="Mardis E.R."/>
            <person name="Wilson R.K."/>
        </authorList>
    </citation>
    <scope>NUCLEOTIDE SEQUENCE [LARGE SCALE GENOMIC DNA]</scope>
    <source>
        <strain evidence="1 2">YIT 11816</strain>
    </source>
</reference>
<dbReference type="EMBL" id="AFBQ01000123">
    <property type="protein sequence ID" value="EHY31713.1"/>
    <property type="molecule type" value="Genomic_DNA"/>
</dbReference>
<protein>
    <submittedName>
        <fullName evidence="1">Uncharacterized protein</fullName>
    </submittedName>
</protein>
<keyword evidence="2" id="KW-1185">Reference proteome</keyword>
<gene>
    <name evidence="1" type="ORF">HMPREF9440_00907</name>
</gene>
<name>H3KDU6_9BURK</name>
<dbReference type="HOGENOM" id="CLU_3193526_0_0_4"/>
<evidence type="ECO:0000313" key="2">
    <source>
        <dbReference type="Proteomes" id="UP000004956"/>
    </source>
</evidence>
<comment type="caution">
    <text evidence="1">The sequence shown here is derived from an EMBL/GenBank/DDBJ whole genome shotgun (WGS) entry which is preliminary data.</text>
</comment>